<sequence length="48" mass="5536">MVLLWNRCPPNRWALPSLSPTKDSATLCEILVWCTWKSTLLKLLNHGK</sequence>
<protein>
    <submittedName>
        <fullName evidence="1">Uncharacterized protein</fullName>
    </submittedName>
</protein>
<gene>
    <name evidence="1" type="ORF">AYI70_g3562</name>
</gene>
<name>A0A1R1Y2V4_9FUNG</name>
<feature type="non-terminal residue" evidence="1">
    <location>
        <position position="48"/>
    </location>
</feature>
<dbReference type="Proteomes" id="UP000187283">
    <property type="component" value="Unassembled WGS sequence"/>
</dbReference>
<evidence type="ECO:0000313" key="1">
    <source>
        <dbReference type="EMBL" id="OMJ21301.1"/>
    </source>
</evidence>
<comment type="caution">
    <text evidence="1">The sequence shown here is derived from an EMBL/GenBank/DDBJ whole genome shotgun (WGS) entry which is preliminary data.</text>
</comment>
<accession>A0A1R1Y2V4</accession>
<organism evidence="1 2">
    <name type="scientific">Smittium culicis</name>
    <dbReference type="NCBI Taxonomy" id="133412"/>
    <lineage>
        <taxon>Eukaryota</taxon>
        <taxon>Fungi</taxon>
        <taxon>Fungi incertae sedis</taxon>
        <taxon>Zoopagomycota</taxon>
        <taxon>Kickxellomycotina</taxon>
        <taxon>Harpellomycetes</taxon>
        <taxon>Harpellales</taxon>
        <taxon>Legeriomycetaceae</taxon>
        <taxon>Smittium</taxon>
    </lineage>
</organism>
<evidence type="ECO:0000313" key="2">
    <source>
        <dbReference type="Proteomes" id="UP000187283"/>
    </source>
</evidence>
<dbReference type="AlphaFoldDB" id="A0A1R1Y2V4"/>
<dbReference type="EMBL" id="LSSN01001036">
    <property type="protein sequence ID" value="OMJ21301.1"/>
    <property type="molecule type" value="Genomic_DNA"/>
</dbReference>
<keyword evidence="2" id="KW-1185">Reference proteome</keyword>
<reference evidence="1 2" key="1">
    <citation type="submission" date="2017-01" db="EMBL/GenBank/DDBJ databases">
        <authorList>
            <person name="Mah S.A."/>
            <person name="Swanson W.J."/>
            <person name="Moy G.W."/>
            <person name="Vacquier V.D."/>
        </authorList>
    </citation>
    <scope>NUCLEOTIDE SEQUENCE [LARGE SCALE GENOMIC DNA]</scope>
    <source>
        <strain evidence="1 2">GSMNP</strain>
    </source>
</reference>
<proteinExistence type="predicted"/>